<evidence type="ECO:0000256" key="5">
    <source>
        <dbReference type="ARBA" id="ARBA00023085"/>
    </source>
</evidence>
<dbReference type="EC" id="3.1.1.11" evidence="3"/>
<dbReference type="InterPro" id="IPR012334">
    <property type="entry name" value="Pectin_lyas_fold"/>
</dbReference>
<keyword evidence="5" id="KW-0063">Aspartyl esterase</keyword>
<comment type="caution">
    <text evidence="7">The sequence shown here is derived from an EMBL/GenBank/DDBJ whole genome shotgun (WGS) entry which is preliminary data.</text>
</comment>
<evidence type="ECO:0000256" key="2">
    <source>
        <dbReference type="ARBA" id="ARBA00008891"/>
    </source>
</evidence>
<dbReference type="Gene3D" id="2.160.20.10">
    <property type="entry name" value="Single-stranded right-handed beta-helix, Pectin lyase-like"/>
    <property type="match status" value="1"/>
</dbReference>
<evidence type="ECO:0000256" key="4">
    <source>
        <dbReference type="ARBA" id="ARBA00022801"/>
    </source>
</evidence>
<proteinExistence type="inferred from homology"/>
<keyword evidence="4" id="KW-0378">Hydrolase</keyword>
<comment type="similarity">
    <text evidence="2">Belongs to the pectinesterase family.</text>
</comment>
<dbReference type="InterPro" id="IPR000070">
    <property type="entry name" value="Pectinesterase_cat"/>
</dbReference>
<dbReference type="Proteomes" id="UP000824890">
    <property type="component" value="Unassembled WGS sequence"/>
</dbReference>
<protein>
    <recommendedName>
        <fullName evidence="3">pectinesterase</fullName>
        <ecNumber evidence="3">3.1.1.11</ecNumber>
    </recommendedName>
</protein>
<name>A0ABQ7X886_BRANA</name>
<evidence type="ECO:0000256" key="3">
    <source>
        <dbReference type="ARBA" id="ARBA00013229"/>
    </source>
</evidence>
<organism evidence="7 8">
    <name type="scientific">Brassica napus</name>
    <name type="common">Rape</name>
    <dbReference type="NCBI Taxonomy" id="3708"/>
    <lineage>
        <taxon>Eukaryota</taxon>
        <taxon>Viridiplantae</taxon>
        <taxon>Streptophyta</taxon>
        <taxon>Embryophyta</taxon>
        <taxon>Tracheophyta</taxon>
        <taxon>Spermatophyta</taxon>
        <taxon>Magnoliopsida</taxon>
        <taxon>eudicotyledons</taxon>
        <taxon>Gunneridae</taxon>
        <taxon>Pentapetalae</taxon>
        <taxon>rosids</taxon>
        <taxon>malvids</taxon>
        <taxon>Brassicales</taxon>
        <taxon>Brassicaceae</taxon>
        <taxon>Brassiceae</taxon>
        <taxon>Brassica</taxon>
    </lineage>
</organism>
<evidence type="ECO:0000313" key="7">
    <source>
        <dbReference type="EMBL" id="KAH0852185.1"/>
    </source>
</evidence>
<comment type="pathway">
    <text evidence="1">Glycan metabolism; pectin degradation; 2-dehydro-3-deoxy-D-gluconate from pectin: step 1/5.</text>
</comment>
<evidence type="ECO:0000256" key="1">
    <source>
        <dbReference type="ARBA" id="ARBA00005184"/>
    </source>
</evidence>
<sequence>MSNGIYGILNFGKNSTAFGGYPEDKNAAPGPEHGVQGAQVVALRLEGDQAAFYGCGFYSVHETLLDSAGRHFFKGCFIQDAIDFIYGAERSIYHVKETTSGISGIITTQGKDSKSQPT</sequence>
<reference evidence="7 8" key="1">
    <citation type="submission" date="2021-05" db="EMBL/GenBank/DDBJ databases">
        <title>Genome Assembly of Synthetic Allotetraploid Brassica napus Reveals Homoeologous Exchanges between Subgenomes.</title>
        <authorList>
            <person name="Davis J.T."/>
        </authorList>
    </citation>
    <scope>NUCLEOTIDE SEQUENCE [LARGE SCALE GENOMIC DNA]</scope>
    <source>
        <strain evidence="8">cv. Da-Ae</strain>
        <tissue evidence="7">Seedling</tissue>
    </source>
</reference>
<dbReference type="PANTHER" id="PTHR31321:SF102">
    <property type="entry name" value="PECTINESTERASE"/>
    <property type="match status" value="1"/>
</dbReference>
<dbReference type="SUPFAM" id="SSF51126">
    <property type="entry name" value="Pectin lyase-like"/>
    <property type="match status" value="1"/>
</dbReference>
<dbReference type="Pfam" id="PF01095">
    <property type="entry name" value="Pectinesterase"/>
    <property type="match status" value="1"/>
</dbReference>
<dbReference type="PANTHER" id="PTHR31321">
    <property type="entry name" value="ACYL-COA THIOESTER HYDROLASE YBHC-RELATED"/>
    <property type="match status" value="1"/>
</dbReference>
<keyword evidence="8" id="KW-1185">Reference proteome</keyword>
<dbReference type="EMBL" id="JAGKQM010001235">
    <property type="protein sequence ID" value="KAH0852185.1"/>
    <property type="molecule type" value="Genomic_DNA"/>
</dbReference>
<evidence type="ECO:0000313" key="8">
    <source>
        <dbReference type="Proteomes" id="UP000824890"/>
    </source>
</evidence>
<gene>
    <name evidence="7" type="ORF">HID58_090926</name>
</gene>
<evidence type="ECO:0000259" key="6">
    <source>
        <dbReference type="Pfam" id="PF01095"/>
    </source>
</evidence>
<feature type="domain" description="Pectinesterase catalytic" evidence="6">
    <location>
        <begin position="34"/>
        <end position="118"/>
    </location>
</feature>
<dbReference type="InterPro" id="IPR011050">
    <property type="entry name" value="Pectin_lyase_fold/virulence"/>
</dbReference>
<accession>A0ABQ7X886</accession>